<dbReference type="InterPro" id="IPR021257">
    <property type="entry name" value="DUF2809"/>
</dbReference>
<feature type="transmembrane region" description="Helical" evidence="1">
    <location>
        <begin position="7"/>
        <end position="27"/>
    </location>
</feature>
<dbReference type="Pfam" id="PF10990">
    <property type="entry name" value="DUF2809"/>
    <property type="match status" value="1"/>
</dbReference>
<evidence type="ECO:0000313" key="2">
    <source>
        <dbReference type="EMBL" id="RFZ85742.1"/>
    </source>
</evidence>
<feature type="transmembrane region" description="Helical" evidence="1">
    <location>
        <begin position="104"/>
        <end position="121"/>
    </location>
</feature>
<dbReference type="AlphaFoldDB" id="A0A3E2NXM6"/>
<protein>
    <submittedName>
        <fullName evidence="2">DUF2809 domain-containing protein</fullName>
    </submittedName>
</protein>
<feature type="transmembrane region" description="Helical" evidence="1">
    <location>
        <begin position="39"/>
        <end position="55"/>
    </location>
</feature>
<keyword evidence="1" id="KW-0812">Transmembrane</keyword>
<accession>A0A3E2NXM6</accession>
<keyword evidence="1" id="KW-1133">Transmembrane helix</keyword>
<feature type="transmembrane region" description="Helical" evidence="1">
    <location>
        <begin position="62"/>
        <end position="84"/>
    </location>
</feature>
<proteinExistence type="predicted"/>
<keyword evidence="3" id="KW-1185">Reference proteome</keyword>
<dbReference type="Proteomes" id="UP000260823">
    <property type="component" value="Unassembled WGS sequence"/>
</dbReference>
<dbReference type="RefSeq" id="WP_117382639.1">
    <property type="nucleotide sequence ID" value="NZ_QWDE01000001.1"/>
</dbReference>
<name>A0A3E2NXM6_9SPHI</name>
<organism evidence="2 3">
    <name type="scientific">Mucilaginibacter terrenus</name>
    <dbReference type="NCBI Taxonomy" id="2482727"/>
    <lineage>
        <taxon>Bacteria</taxon>
        <taxon>Pseudomonadati</taxon>
        <taxon>Bacteroidota</taxon>
        <taxon>Sphingobacteriia</taxon>
        <taxon>Sphingobacteriales</taxon>
        <taxon>Sphingobacteriaceae</taxon>
        <taxon>Mucilaginibacter</taxon>
    </lineage>
</organism>
<dbReference type="OrthoDB" id="5360192at2"/>
<evidence type="ECO:0000256" key="1">
    <source>
        <dbReference type="SAM" id="Phobius"/>
    </source>
</evidence>
<reference evidence="2 3" key="1">
    <citation type="submission" date="2018-08" db="EMBL/GenBank/DDBJ databases">
        <title>Mucilaginibacter terrae sp. nov., isolated from manganese diggings.</title>
        <authorList>
            <person name="Huang Y."/>
            <person name="Zhou Z."/>
        </authorList>
    </citation>
    <scope>NUCLEOTIDE SEQUENCE [LARGE SCALE GENOMIC DNA]</scope>
    <source>
        <strain evidence="2 3">ZH6</strain>
    </source>
</reference>
<sequence>MRIKFNGHYFALAVLLFITEVLIGVYMNDKIIRPYGGDFLVVILMYCALRAFVVIDTQRAAIGVLVLSYIIEFAQYFHLINLLGWQQSAIARNLLGTTFRWEDMLAYTLGILLVVIIERWLKTRNSATHPNANA</sequence>
<comment type="caution">
    <text evidence="2">The sequence shown here is derived from an EMBL/GenBank/DDBJ whole genome shotgun (WGS) entry which is preliminary data.</text>
</comment>
<keyword evidence="1" id="KW-0472">Membrane</keyword>
<gene>
    <name evidence="2" type="ORF">DYU05_09140</name>
</gene>
<dbReference type="EMBL" id="QWDE01000001">
    <property type="protein sequence ID" value="RFZ85742.1"/>
    <property type="molecule type" value="Genomic_DNA"/>
</dbReference>
<evidence type="ECO:0000313" key="3">
    <source>
        <dbReference type="Proteomes" id="UP000260823"/>
    </source>
</evidence>